<keyword evidence="2" id="KW-0808">Transferase</keyword>
<dbReference type="CDD" id="cd04647">
    <property type="entry name" value="LbH_MAT_like"/>
    <property type="match status" value="1"/>
</dbReference>
<keyword evidence="3" id="KW-1185">Reference proteome</keyword>
<dbReference type="EMBL" id="JBFRYB010000001">
    <property type="protein sequence ID" value="MEX1664397.1"/>
    <property type="molecule type" value="Genomic_DNA"/>
</dbReference>
<dbReference type="Proteomes" id="UP001557484">
    <property type="component" value="Unassembled WGS sequence"/>
</dbReference>
<proteinExistence type="predicted"/>
<organism evidence="2 3">
    <name type="scientific">Zhongshania arctica</name>
    <dbReference type="NCBI Taxonomy" id="3238302"/>
    <lineage>
        <taxon>Bacteria</taxon>
        <taxon>Pseudomonadati</taxon>
        <taxon>Pseudomonadota</taxon>
        <taxon>Gammaproteobacteria</taxon>
        <taxon>Cellvibrionales</taxon>
        <taxon>Spongiibacteraceae</taxon>
        <taxon>Zhongshania</taxon>
    </lineage>
</organism>
<name>A0ABV3TS26_9GAMM</name>
<dbReference type="GO" id="GO:0016746">
    <property type="term" value="F:acyltransferase activity"/>
    <property type="evidence" value="ECO:0007669"/>
    <property type="project" value="UniProtKB-KW"/>
</dbReference>
<dbReference type="EC" id="2.3.1.-" evidence="2"/>
<keyword evidence="1" id="KW-0812">Transmembrane</keyword>
<dbReference type="Pfam" id="PF00132">
    <property type="entry name" value="Hexapep"/>
    <property type="match status" value="1"/>
</dbReference>
<dbReference type="InterPro" id="IPR011004">
    <property type="entry name" value="Trimer_LpxA-like_sf"/>
</dbReference>
<comment type="caution">
    <text evidence="2">The sequence shown here is derived from an EMBL/GenBank/DDBJ whole genome shotgun (WGS) entry which is preliminary data.</text>
</comment>
<gene>
    <name evidence="2" type="ORF">AB4875_02790</name>
</gene>
<dbReference type="InterPro" id="IPR051159">
    <property type="entry name" value="Hexapeptide_acetyltransf"/>
</dbReference>
<keyword evidence="1" id="KW-1133">Transmembrane helix</keyword>
<keyword evidence="2" id="KW-0012">Acyltransferase</keyword>
<accession>A0ABV3TS26</accession>
<keyword evidence="1" id="KW-0472">Membrane</keyword>
<dbReference type="PANTHER" id="PTHR23416">
    <property type="entry name" value="SIALIC ACID SYNTHASE-RELATED"/>
    <property type="match status" value="1"/>
</dbReference>
<dbReference type="RefSeq" id="WP_368374520.1">
    <property type="nucleotide sequence ID" value="NZ_JBFRYB010000001.1"/>
</dbReference>
<dbReference type="SUPFAM" id="SSF51161">
    <property type="entry name" value="Trimeric LpxA-like enzymes"/>
    <property type="match status" value="2"/>
</dbReference>
<reference evidence="2 3" key="1">
    <citation type="journal article" date="2011" name="Int. J. Syst. Evol. Microbiol.">
        <title>Zhongshania antarctica gen. nov., sp. nov. and Zhongshania guokunii sp. nov., gammaproteobacteria respectively isolated from coastal attached (fast) ice and surface seawater of the Antarctic.</title>
        <authorList>
            <person name="Li H.J."/>
            <person name="Zhang X.Y."/>
            <person name="Chen C.X."/>
            <person name="Zhang Y.J."/>
            <person name="Gao Z.M."/>
            <person name="Yu Y."/>
            <person name="Chen X.L."/>
            <person name="Chen B."/>
            <person name="Zhang Y.Z."/>
        </authorList>
    </citation>
    <scope>NUCLEOTIDE SEQUENCE [LARGE SCALE GENOMIC DNA]</scope>
    <source>
        <strain evidence="2 3">R06B22</strain>
    </source>
</reference>
<evidence type="ECO:0000256" key="1">
    <source>
        <dbReference type="SAM" id="Phobius"/>
    </source>
</evidence>
<evidence type="ECO:0000313" key="2">
    <source>
        <dbReference type="EMBL" id="MEX1664397.1"/>
    </source>
</evidence>
<dbReference type="Gene3D" id="2.160.10.10">
    <property type="entry name" value="Hexapeptide repeat proteins"/>
    <property type="match status" value="1"/>
</dbReference>
<evidence type="ECO:0000313" key="3">
    <source>
        <dbReference type="Proteomes" id="UP001557484"/>
    </source>
</evidence>
<protein>
    <submittedName>
        <fullName evidence="2">Acyltransferase</fullName>
        <ecNumber evidence="2">2.3.1.-</ecNumber>
    </submittedName>
</protein>
<feature type="transmembrane region" description="Helical" evidence="1">
    <location>
        <begin position="21"/>
        <end position="40"/>
    </location>
</feature>
<sequence length="220" mass="23375">MYKIIAKIRNSKVSRLDFVEYLLSKGVFSFLRGLIASPFLSRRFPFFMGAGVRIFHANNAKLGACVYIGDYSVLNFLSLGGVLIEDNVTIREFCWMQLTSSLSNPGGSIYIGENTYIGPRANLGAAGDLVIGARCQIGASVSFIAENHNYSGGVEIYGQGVSRKGIVIGEDCWIGNGAIILDGVELGNGVVVGAGSVVTKSFPAGAVIVGNPARLLKCRV</sequence>
<dbReference type="InterPro" id="IPR001451">
    <property type="entry name" value="Hexapep"/>
</dbReference>
<dbReference type="PANTHER" id="PTHR23416:SF78">
    <property type="entry name" value="LIPOPOLYSACCHARIDE BIOSYNTHESIS O-ACETYL TRANSFERASE WBBJ-RELATED"/>
    <property type="match status" value="1"/>
</dbReference>